<organism evidence="9 10">
    <name type="scientific">Bythopirellula polymerisocia</name>
    <dbReference type="NCBI Taxonomy" id="2528003"/>
    <lineage>
        <taxon>Bacteria</taxon>
        <taxon>Pseudomonadati</taxon>
        <taxon>Planctomycetota</taxon>
        <taxon>Planctomycetia</taxon>
        <taxon>Pirellulales</taxon>
        <taxon>Lacipirellulaceae</taxon>
        <taxon>Bythopirellula</taxon>
    </lineage>
</organism>
<proteinExistence type="predicted"/>
<dbReference type="AlphaFoldDB" id="A0A5C6CX65"/>
<keyword evidence="4 5" id="KW-0067">ATP-binding</keyword>
<dbReference type="CDD" id="cd14014">
    <property type="entry name" value="STKc_PknB_like"/>
    <property type="match status" value="1"/>
</dbReference>
<evidence type="ECO:0000256" key="7">
    <source>
        <dbReference type="SAM" id="Phobius"/>
    </source>
</evidence>
<keyword evidence="2 5" id="KW-0547">Nucleotide-binding</keyword>
<evidence type="ECO:0000256" key="1">
    <source>
        <dbReference type="ARBA" id="ARBA00022679"/>
    </source>
</evidence>
<dbReference type="PROSITE" id="PS00107">
    <property type="entry name" value="PROTEIN_KINASE_ATP"/>
    <property type="match status" value="1"/>
</dbReference>
<keyword evidence="3 9" id="KW-0418">Kinase</keyword>
<evidence type="ECO:0000313" key="10">
    <source>
        <dbReference type="Proteomes" id="UP000318437"/>
    </source>
</evidence>
<dbReference type="InterPro" id="IPR011990">
    <property type="entry name" value="TPR-like_helical_dom_sf"/>
</dbReference>
<gene>
    <name evidence="9" type="primary">pknB_8</name>
    <name evidence="9" type="ORF">Pla144_23930</name>
</gene>
<feature type="binding site" evidence="5">
    <location>
        <position position="135"/>
    </location>
    <ligand>
        <name>ATP</name>
        <dbReference type="ChEBI" id="CHEBI:30616"/>
    </ligand>
</feature>
<dbReference type="PANTHER" id="PTHR43289">
    <property type="entry name" value="MITOGEN-ACTIVATED PROTEIN KINASE KINASE KINASE 20-RELATED"/>
    <property type="match status" value="1"/>
</dbReference>
<evidence type="ECO:0000259" key="8">
    <source>
        <dbReference type="PROSITE" id="PS50011"/>
    </source>
</evidence>
<keyword evidence="10" id="KW-1185">Reference proteome</keyword>
<feature type="coiled-coil region" evidence="6">
    <location>
        <begin position="812"/>
        <end position="863"/>
    </location>
</feature>
<feature type="transmembrane region" description="Helical" evidence="7">
    <location>
        <begin position="431"/>
        <end position="456"/>
    </location>
</feature>
<dbReference type="GO" id="GO:0004674">
    <property type="term" value="F:protein serine/threonine kinase activity"/>
    <property type="evidence" value="ECO:0007669"/>
    <property type="project" value="UniProtKB-EC"/>
</dbReference>
<dbReference type="GO" id="GO:0005524">
    <property type="term" value="F:ATP binding"/>
    <property type="evidence" value="ECO:0007669"/>
    <property type="project" value="UniProtKB-UniRule"/>
</dbReference>
<evidence type="ECO:0000256" key="5">
    <source>
        <dbReference type="PROSITE-ProRule" id="PRU10141"/>
    </source>
</evidence>
<evidence type="ECO:0000256" key="6">
    <source>
        <dbReference type="SAM" id="Coils"/>
    </source>
</evidence>
<evidence type="ECO:0000256" key="2">
    <source>
        <dbReference type="ARBA" id="ARBA00022741"/>
    </source>
</evidence>
<evidence type="ECO:0000256" key="3">
    <source>
        <dbReference type="ARBA" id="ARBA00022777"/>
    </source>
</evidence>
<keyword evidence="7" id="KW-0812">Transmembrane</keyword>
<comment type="caution">
    <text evidence="9">The sequence shown here is derived from an EMBL/GenBank/DDBJ whole genome shotgun (WGS) entry which is preliminary data.</text>
</comment>
<protein>
    <submittedName>
        <fullName evidence="9">Serine/threonine-protein kinase PknB</fullName>
        <ecNumber evidence="9">2.7.11.1</ecNumber>
    </submittedName>
</protein>
<evidence type="ECO:0000256" key="4">
    <source>
        <dbReference type="ARBA" id="ARBA00022840"/>
    </source>
</evidence>
<keyword evidence="6" id="KW-0175">Coiled coil</keyword>
<keyword evidence="7" id="KW-1133">Transmembrane helix</keyword>
<evidence type="ECO:0000313" key="9">
    <source>
        <dbReference type="EMBL" id="TWU27616.1"/>
    </source>
</evidence>
<dbReference type="Gene3D" id="3.30.200.20">
    <property type="entry name" value="Phosphorylase Kinase, domain 1"/>
    <property type="match status" value="1"/>
</dbReference>
<name>A0A5C6CX65_9BACT</name>
<dbReference type="InterPro" id="IPR011009">
    <property type="entry name" value="Kinase-like_dom_sf"/>
</dbReference>
<dbReference type="InterPro" id="IPR000719">
    <property type="entry name" value="Prot_kinase_dom"/>
</dbReference>
<dbReference type="SUPFAM" id="SSF48452">
    <property type="entry name" value="TPR-like"/>
    <property type="match status" value="1"/>
</dbReference>
<sequence>MVSQPMENLSSTENSAKSIFFAALDIENPAARTDYVDEACHLDASLQKEVNRLLIAHRDSEDHRLVGAFQVLNPQLGEKETSGDVGTEETSVMSDISSHPVVDRYKILKEIGRGGMGTVYLAAQLEPVKRKVALKVINPGMDSRDVIARFEAERQALAMMDHPSIARVFDGGTTEQGRPYFVMELVRGIPITEYCDKHRLSLESRLNLFITLCQAVHHAHQKGIIHRDLKPSNVQITNHDGQPVVKVIDFGVAKALSHDLTDKTLFTHFAQLVGTPLYMSPEQADQHGLDIDIRSDVYSLGVLLYELLTGTTPFNREELSKLSIDEVRRIICDVDPLRPSTRLSTLKGSDDSTLPVQQREIFDRRKMTSTIRGDLDLIVMKALEKERNRRYESASSLAQDVSRYLNNEPIEAIPPTLFTKLAKWSRRHAEIAWTIAIGFIVISLTIAVWLGGHIAFQAAVTRQLQQDLEEVNAAIDSNQEILARQLLSASSSTASQLGAAGEQFRKEIELLSNELDRYQQFTKLYQKARRDRSSGPSELAEEAIRLYGVLDDSKWLASLQSKNLPKGYIDQLIPQVYELLICISHYEVLWMEPHGQTAAQKLKTISKARSMLAIADKLHPPTKGYYWVLASCYQRLGDLTDGDVRTHHDQEAIRLRALAKQTAPQDAAELFYIVRDRRWGAAASWVRPPFADPLSDEGILAAYRDMRRIDRTYYNAIFFEGIQLDEMGRHAEAAQAYSGCLMALPDDLVALSNRGNALVKMGNVDEGLRDQEQSILEARSRLDATTDASDQIVLLATLLEEYAISLRVAGRENDVLAAIQEASDLLEQLEASNPSAGRDRLNLKKLREAIEQLDVHSPKIEEEE</sequence>
<feature type="domain" description="Protein kinase" evidence="8">
    <location>
        <begin position="105"/>
        <end position="405"/>
    </location>
</feature>
<accession>A0A5C6CX65</accession>
<dbReference type="Pfam" id="PF00069">
    <property type="entry name" value="Pkinase"/>
    <property type="match status" value="1"/>
</dbReference>
<dbReference type="Proteomes" id="UP000318437">
    <property type="component" value="Unassembled WGS sequence"/>
</dbReference>
<dbReference type="InterPro" id="IPR017441">
    <property type="entry name" value="Protein_kinase_ATP_BS"/>
</dbReference>
<reference evidence="9 10" key="1">
    <citation type="submission" date="2019-02" db="EMBL/GenBank/DDBJ databases">
        <title>Deep-cultivation of Planctomycetes and their phenomic and genomic characterization uncovers novel biology.</title>
        <authorList>
            <person name="Wiegand S."/>
            <person name="Jogler M."/>
            <person name="Boedeker C."/>
            <person name="Pinto D."/>
            <person name="Vollmers J."/>
            <person name="Rivas-Marin E."/>
            <person name="Kohn T."/>
            <person name="Peeters S.H."/>
            <person name="Heuer A."/>
            <person name="Rast P."/>
            <person name="Oberbeckmann S."/>
            <person name="Bunk B."/>
            <person name="Jeske O."/>
            <person name="Meyerdierks A."/>
            <person name="Storesund J.E."/>
            <person name="Kallscheuer N."/>
            <person name="Luecker S."/>
            <person name="Lage O.M."/>
            <person name="Pohl T."/>
            <person name="Merkel B.J."/>
            <person name="Hornburger P."/>
            <person name="Mueller R.-W."/>
            <person name="Bruemmer F."/>
            <person name="Labrenz M."/>
            <person name="Spormann A.M."/>
            <person name="Op Den Camp H."/>
            <person name="Overmann J."/>
            <person name="Amann R."/>
            <person name="Jetten M.S.M."/>
            <person name="Mascher T."/>
            <person name="Medema M.H."/>
            <person name="Devos D.P."/>
            <person name="Kaster A.-K."/>
            <person name="Ovreas L."/>
            <person name="Rohde M."/>
            <person name="Galperin M.Y."/>
            <person name="Jogler C."/>
        </authorList>
    </citation>
    <scope>NUCLEOTIDE SEQUENCE [LARGE SCALE GENOMIC DNA]</scope>
    <source>
        <strain evidence="9 10">Pla144</strain>
    </source>
</reference>
<dbReference type="OrthoDB" id="258731at2"/>
<dbReference type="PROSITE" id="PS50011">
    <property type="entry name" value="PROTEIN_KINASE_DOM"/>
    <property type="match status" value="1"/>
</dbReference>
<dbReference type="SUPFAM" id="SSF56112">
    <property type="entry name" value="Protein kinase-like (PK-like)"/>
    <property type="match status" value="1"/>
</dbReference>
<keyword evidence="1 9" id="KW-0808">Transferase</keyword>
<dbReference type="PANTHER" id="PTHR43289:SF6">
    <property type="entry name" value="SERINE_THREONINE-PROTEIN KINASE NEKL-3"/>
    <property type="match status" value="1"/>
</dbReference>
<dbReference type="EC" id="2.7.11.1" evidence="9"/>
<dbReference type="Gene3D" id="1.10.510.10">
    <property type="entry name" value="Transferase(Phosphotransferase) domain 1"/>
    <property type="match status" value="1"/>
</dbReference>
<dbReference type="SMART" id="SM00220">
    <property type="entry name" value="S_TKc"/>
    <property type="match status" value="1"/>
</dbReference>
<keyword evidence="7" id="KW-0472">Membrane</keyword>
<dbReference type="EMBL" id="SJPS01000003">
    <property type="protein sequence ID" value="TWU27616.1"/>
    <property type="molecule type" value="Genomic_DNA"/>
</dbReference>
<dbReference type="Gene3D" id="1.25.40.10">
    <property type="entry name" value="Tetratricopeptide repeat domain"/>
    <property type="match status" value="1"/>
</dbReference>